<proteinExistence type="predicted"/>
<reference evidence="1 2" key="1">
    <citation type="submission" date="2017-05" db="EMBL/GenBank/DDBJ databases">
        <title>Thiocyanate degradation by Thiohalobacter thiocyanaticus FOKN1.</title>
        <authorList>
            <person name="Oshiki M."/>
            <person name="Fukushima T."/>
            <person name="Kawano S."/>
            <person name="Nakagawa J."/>
        </authorList>
    </citation>
    <scope>NUCLEOTIDE SEQUENCE [LARGE SCALE GENOMIC DNA]</scope>
    <source>
        <strain evidence="1 2">FOKN1</strain>
    </source>
</reference>
<dbReference type="AlphaFoldDB" id="A0A1Z4VQP5"/>
<protein>
    <submittedName>
        <fullName evidence="1">Cytochrome bd-type quinol oxidase, subunit 2</fullName>
    </submittedName>
</protein>
<dbReference type="EMBL" id="AP018052">
    <property type="protein sequence ID" value="BAZ93732.1"/>
    <property type="molecule type" value="Genomic_DNA"/>
</dbReference>
<name>A0A1Z4VQP5_9GAMM</name>
<accession>A0A1Z4VQP5</accession>
<gene>
    <name evidence="1" type="ORF">FOKN1_1334</name>
</gene>
<sequence>MTACDIYIGSLEDPGFAREGGDWNGNLPARKSPFFPPPKGAYNGAFHEWVATAGVSCTQVDFGGWVAVVNKKKILEFIAYCYACDPSYTDTSKALIWRNNAYLQDQLREIYDYVNRLDDNRQYALVASEF</sequence>
<evidence type="ECO:0000313" key="1">
    <source>
        <dbReference type="EMBL" id="BAZ93732.1"/>
    </source>
</evidence>
<organism evidence="1 2">
    <name type="scientific">Thiohalobacter thiocyanaticus</name>
    <dbReference type="NCBI Taxonomy" id="585455"/>
    <lineage>
        <taxon>Bacteria</taxon>
        <taxon>Pseudomonadati</taxon>
        <taxon>Pseudomonadota</taxon>
        <taxon>Gammaproteobacteria</taxon>
        <taxon>Thiohalobacterales</taxon>
        <taxon>Thiohalobacteraceae</taxon>
        <taxon>Thiohalobacter</taxon>
    </lineage>
</organism>
<evidence type="ECO:0000313" key="2">
    <source>
        <dbReference type="Proteomes" id="UP000218765"/>
    </source>
</evidence>
<keyword evidence="2" id="KW-1185">Reference proteome</keyword>
<dbReference type="KEGG" id="ttc:FOKN1_1334"/>
<dbReference type="Proteomes" id="UP000218765">
    <property type="component" value="Chromosome"/>
</dbReference>